<reference evidence="1 2" key="1">
    <citation type="journal article" date="2009" name="Proc. Natl. Acad. Sci. U.S.A.">
        <title>The genomic basis of trophic strategy in marine bacteria.</title>
        <authorList>
            <person name="Lauro F.M."/>
            <person name="McDougald D."/>
            <person name="Thomas T."/>
            <person name="Williams T.J."/>
            <person name="Egan S."/>
            <person name="Rice S."/>
            <person name="DeMaere M.Z."/>
            <person name="Ting L."/>
            <person name="Ertan H."/>
            <person name="Johnson J."/>
            <person name="Ferriera S."/>
            <person name="Lapidus A."/>
            <person name="Anderson I."/>
            <person name="Kyrpides N."/>
            <person name="Munk A.C."/>
            <person name="Detter C."/>
            <person name="Han C.S."/>
            <person name="Brown M.V."/>
            <person name="Robb F.T."/>
            <person name="Kjelleberg S."/>
            <person name="Cavicchioli R."/>
        </authorList>
    </citation>
    <scope>NUCLEOTIDE SEQUENCE [LARGE SCALE GENOMIC DNA]</scope>
    <source>
        <strain evidence="2">DSM 13593 / LMG 18877 / RB2256</strain>
    </source>
</reference>
<sequence length="538" mass="57829">MIIPRRHFLSNAAGAGWIFLAGASAPEQPVIAVRRFGAAGNWDERSGQGSDDGSAIQSAIDFAARMGGGTVRLDSARVYKTSSDLIVKENVRLDLRGSTVVGRFDSGNHSVFRMRSRSELFGGKVKVVSTGQPGLQAAAHCGVSAGCRLGDPNEVARPDPDNDPHSFAIYDLLIQSDKWVPDGAGGHVGAPAIQIIGCSHYRIENITIPSSDRMYGAVHVDWGHIGPISTVDRAQAQTMNKRAYLDGMAYVIPSRHGIIRRIRAGALSAPSTGVDRGSFCVRISGAHSITVADCYAESVTYQAYAHEVGDLGAEFVLPQDRDLLGKRIRFENCRIGGSATGQVFELRGYADNIARAITDGYENMVDPLVECDVVFDGVTGTGQGAGARNAGGRVLQIRGGVIRNADLSRFRDGILVDERASDVRIENVACYDCEHEGILVHHPVYPPEDIVIENAHTYGNGRNAAFRDAAGIHLGTSRRCRIIRGRFGLRGLARDGTQEFAFRIGSGAVAAVVEEPLIHSRGKNGKISFIQRGDLTRL</sequence>
<gene>
    <name evidence="1" type="ordered locus">Sala_1565</name>
</gene>
<keyword evidence="2" id="KW-1185">Reference proteome</keyword>
<dbReference type="AlphaFoldDB" id="Q1GSU4"/>
<evidence type="ECO:0000313" key="1">
    <source>
        <dbReference type="EMBL" id="ABF53278.1"/>
    </source>
</evidence>
<dbReference type="KEGG" id="sal:Sala_1565"/>
<dbReference type="STRING" id="317655.Sala_1565"/>
<dbReference type="SUPFAM" id="SSF51126">
    <property type="entry name" value="Pectin lyase-like"/>
    <property type="match status" value="2"/>
</dbReference>
<evidence type="ECO:0008006" key="3">
    <source>
        <dbReference type="Google" id="ProtNLM"/>
    </source>
</evidence>
<dbReference type="HOGENOM" id="CLU_506117_0_0_5"/>
<dbReference type="EMBL" id="CP000356">
    <property type="protein sequence ID" value="ABF53278.1"/>
    <property type="molecule type" value="Genomic_DNA"/>
</dbReference>
<name>Q1GSU4_SPHAL</name>
<accession>Q1GSU4</accession>
<dbReference type="RefSeq" id="WP_011541858.1">
    <property type="nucleotide sequence ID" value="NC_008048.1"/>
</dbReference>
<evidence type="ECO:0000313" key="2">
    <source>
        <dbReference type="Proteomes" id="UP000006578"/>
    </source>
</evidence>
<organism evidence="1 2">
    <name type="scientific">Sphingopyxis alaskensis (strain DSM 13593 / LMG 18877 / RB2256)</name>
    <name type="common">Sphingomonas alaskensis</name>
    <dbReference type="NCBI Taxonomy" id="317655"/>
    <lineage>
        <taxon>Bacteria</taxon>
        <taxon>Pseudomonadati</taxon>
        <taxon>Pseudomonadota</taxon>
        <taxon>Alphaproteobacteria</taxon>
        <taxon>Sphingomonadales</taxon>
        <taxon>Sphingomonadaceae</taxon>
        <taxon>Sphingopyxis</taxon>
    </lineage>
</organism>
<dbReference type="Gene3D" id="2.160.20.10">
    <property type="entry name" value="Single-stranded right-handed beta-helix, Pectin lyase-like"/>
    <property type="match status" value="2"/>
</dbReference>
<protein>
    <recommendedName>
        <fullName evidence="3">Pectate lyase superfamily protein domain-containing protein</fullName>
    </recommendedName>
</protein>
<proteinExistence type="predicted"/>
<dbReference type="OrthoDB" id="9795222at2"/>
<dbReference type="InterPro" id="IPR012334">
    <property type="entry name" value="Pectin_lyas_fold"/>
</dbReference>
<dbReference type="eggNOG" id="COG5434">
    <property type="taxonomic scope" value="Bacteria"/>
</dbReference>
<dbReference type="Proteomes" id="UP000006578">
    <property type="component" value="Chromosome"/>
</dbReference>
<dbReference type="InterPro" id="IPR011050">
    <property type="entry name" value="Pectin_lyase_fold/virulence"/>
</dbReference>